<sequence>MLNHPRIFVSIVAASALALAGCSNSEQDSTQNDSAPETAANASAESDDDDADDNDDADDADDALDFEDAVVRAMAEDADMTAIFGTLVNESTADIEVVGFTSSIEAGVNEIHETVDGQMREKEEPLIIPAGESVTLEPGGDHFMPMDVSEPVMAGDAITLTVELADGSTEEFDDIPVRTIGAGDENYGDLGHEGHGDHDDADDAGDHDDHDDHDDHEGH</sequence>
<reference evidence="4" key="1">
    <citation type="submission" date="2013-02" db="EMBL/GenBank/DDBJ databases">
        <title>The complete genome sequence of Corynebacterium casei LMG S-19264 (=DSM 44701).</title>
        <authorList>
            <person name="Ruckert C."/>
            <person name="Albersmeier A."/>
            <person name="Kalinowski J."/>
        </authorList>
    </citation>
    <scope>NUCLEOTIDE SEQUENCE [LARGE SCALE GENOMIC DNA]</scope>
    <source>
        <strain evidence="4">LMG S-19264</strain>
    </source>
</reference>
<proteinExistence type="predicted"/>
<dbReference type="Gene3D" id="2.60.40.1890">
    <property type="entry name" value="PCu(A)C copper chaperone"/>
    <property type="match status" value="1"/>
</dbReference>
<feature type="chain" id="PRO_5047081023" description="Copper chaperone PCu(A)C" evidence="2">
    <location>
        <begin position="21"/>
        <end position="219"/>
    </location>
</feature>
<dbReference type="InterPro" id="IPR058248">
    <property type="entry name" value="Lxx211020-like"/>
</dbReference>
<evidence type="ECO:0000256" key="1">
    <source>
        <dbReference type="SAM" id="MobiDB-lite"/>
    </source>
</evidence>
<dbReference type="GeneID" id="82877487"/>
<dbReference type="PANTHER" id="PTHR36302">
    <property type="entry name" value="BLR7088 PROTEIN"/>
    <property type="match status" value="1"/>
</dbReference>
<evidence type="ECO:0000256" key="2">
    <source>
        <dbReference type="SAM" id="SignalP"/>
    </source>
</evidence>
<keyword evidence="2" id="KW-0732">Signal</keyword>
<dbReference type="InterPro" id="IPR036182">
    <property type="entry name" value="PCuAC_sf"/>
</dbReference>
<evidence type="ECO:0000313" key="4">
    <source>
        <dbReference type="Proteomes" id="UP000019226"/>
    </source>
</evidence>
<feature type="compositionally biased region" description="Polar residues" evidence="1">
    <location>
        <begin position="23"/>
        <end position="35"/>
    </location>
</feature>
<dbReference type="SUPFAM" id="SSF110087">
    <property type="entry name" value="DR1885-like metal-binding protein"/>
    <property type="match status" value="1"/>
</dbReference>
<name>A0ABN4CCX5_9CORY</name>
<feature type="region of interest" description="Disordered" evidence="1">
    <location>
        <begin position="178"/>
        <end position="219"/>
    </location>
</feature>
<dbReference type="PANTHER" id="PTHR36302:SF1">
    <property type="entry name" value="COPPER CHAPERONE PCU(A)C"/>
    <property type="match status" value="1"/>
</dbReference>
<protein>
    <recommendedName>
        <fullName evidence="5">Copper chaperone PCu(A)C</fullName>
    </recommendedName>
</protein>
<organism evidence="3 4">
    <name type="scientific">Corynebacterium casei LMG S-19264</name>
    <dbReference type="NCBI Taxonomy" id="1285583"/>
    <lineage>
        <taxon>Bacteria</taxon>
        <taxon>Bacillati</taxon>
        <taxon>Actinomycetota</taxon>
        <taxon>Actinomycetes</taxon>
        <taxon>Mycobacteriales</taxon>
        <taxon>Corynebacteriaceae</taxon>
        <taxon>Corynebacterium</taxon>
    </lineage>
</organism>
<gene>
    <name evidence="3" type="ORF">CCASEI_06695</name>
</gene>
<keyword evidence="4" id="KW-1185">Reference proteome</keyword>
<dbReference type="PROSITE" id="PS51257">
    <property type="entry name" value="PROKAR_LIPOPROTEIN"/>
    <property type="match status" value="1"/>
</dbReference>
<evidence type="ECO:0000313" key="3">
    <source>
        <dbReference type="EMBL" id="AHI19910.1"/>
    </source>
</evidence>
<dbReference type="Pfam" id="PF04314">
    <property type="entry name" value="PCuAC"/>
    <property type="match status" value="1"/>
</dbReference>
<dbReference type="Proteomes" id="UP000019226">
    <property type="component" value="Chromosome"/>
</dbReference>
<dbReference type="RefSeq" id="WP_025387502.1">
    <property type="nucleotide sequence ID" value="NZ_CP004350.1"/>
</dbReference>
<feature type="signal peptide" evidence="2">
    <location>
        <begin position="1"/>
        <end position="20"/>
    </location>
</feature>
<feature type="compositionally biased region" description="Acidic residues" evidence="1">
    <location>
        <begin position="45"/>
        <end position="61"/>
    </location>
</feature>
<dbReference type="EMBL" id="CP004350">
    <property type="protein sequence ID" value="AHI19910.1"/>
    <property type="molecule type" value="Genomic_DNA"/>
</dbReference>
<accession>A0ABN4CCX5</accession>
<dbReference type="InterPro" id="IPR007410">
    <property type="entry name" value="LpqE-like"/>
</dbReference>
<evidence type="ECO:0008006" key="5">
    <source>
        <dbReference type="Google" id="ProtNLM"/>
    </source>
</evidence>
<feature type="region of interest" description="Disordered" evidence="1">
    <location>
        <begin position="23"/>
        <end position="61"/>
    </location>
</feature>
<feature type="compositionally biased region" description="Basic and acidic residues" evidence="1">
    <location>
        <begin position="207"/>
        <end position="219"/>
    </location>
</feature>